<dbReference type="AlphaFoldDB" id="A0A285NL10"/>
<protein>
    <submittedName>
        <fullName evidence="1">Ferredoxin</fullName>
    </submittedName>
</protein>
<dbReference type="Gene3D" id="3.30.70.20">
    <property type="match status" value="1"/>
</dbReference>
<keyword evidence="2" id="KW-1185">Reference proteome</keyword>
<dbReference type="Proteomes" id="UP000219036">
    <property type="component" value="Unassembled WGS sequence"/>
</dbReference>
<reference evidence="2" key="1">
    <citation type="submission" date="2017-09" db="EMBL/GenBank/DDBJ databases">
        <authorList>
            <person name="Varghese N."/>
            <person name="Submissions S."/>
        </authorList>
    </citation>
    <scope>NUCLEOTIDE SEQUENCE [LARGE SCALE GENOMIC DNA]</scope>
    <source>
        <strain evidence="2">DSM 15103</strain>
    </source>
</reference>
<organism evidence="1 2">
    <name type="scientific">Persephonella hydrogeniphila</name>
    <dbReference type="NCBI Taxonomy" id="198703"/>
    <lineage>
        <taxon>Bacteria</taxon>
        <taxon>Pseudomonadati</taxon>
        <taxon>Aquificota</taxon>
        <taxon>Aquificia</taxon>
        <taxon>Aquificales</taxon>
        <taxon>Hydrogenothermaceae</taxon>
        <taxon>Persephonella</taxon>
    </lineage>
</organism>
<dbReference type="SUPFAM" id="SSF54862">
    <property type="entry name" value="4Fe-4S ferredoxins"/>
    <property type="match status" value="1"/>
</dbReference>
<proteinExistence type="predicted"/>
<gene>
    <name evidence="1" type="ORF">SAMN06265182_1757</name>
</gene>
<evidence type="ECO:0000313" key="2">
    <source>
        <dbReference type="Proteomes" id="UP000219036"/>
    </source>
</evidence>
<sequence length="74" mass="7890">MKVKVSVDQDLCTACALCYDELPEVYEDQGDGIAKVKDDIGGDGAIIEGELAERALEITEECPSGALVTEVVEE</sequence>
<dbReference type="EMBL" id="OBEI01000009">
    <property type="protein sequence ID" value="SNZ10149.1"/>
    <property type="molecule type" value="Genomic_DNA"/>
</dbReference>
<dbReference type="Pfam" id="PF13459">
    <property type="entry name" value="Fer4_15"/>
    <property type="match status" value="1"/>
</dbReference>
<dbReference type="RefSeq" id="WP_097000913.1">
    <property type="nucleotide sequence ID" value="NZ_OBEI01000009.1"/>
</dbReference>
<accession>A0A285NL10</accession>
<name>A0A285NL10_9AQUI</name>
<evidence type="ECO:0000313" key="1">
    <source>
        <dbReference type="EMBL" id="SNZ10149.1"/>
    </source>
</evidence>